<feature type="signal peptide" evidence="1">
    <location>
        <begin position="1"/>
        <end position="18"/>
    </location>
</feature>
<keyword evidence="1" id="KW-0732">Signal</keyword>
<dbReference type="InterPro" id="IPR015943">
    <property type="entry name" value="WD40/YVTN_repeat-like_dom_sf"/>
</dbReference>
<evidence type="ECO:0000256" key="1">
    <source>
        <dbReference type="SAM" id="SignalP"/>
    </source>
</evidence>
<dbReference type="Gene3D" id="2.130.10.10">
    <property type="entry name" value="YVTN repeat-like/Quinoprotein amine dehydrogenase"/>
    <property type="match status" value="1"/>
</dbReference>
<dbReference type="Proteomes" id="UP000676967">
    <property type="component" value="Chromosome"/>
</dbReference>
<organism evidence="2 3">
    <name type="scientific">Actinoplanes ianthinogenes</name>
    <dbReference type="NCBI Taxonomy" id="122358"/>
    <lineage>
        <taxon>Bacteria</taxon>
        <taxon>Bacillati</taxon>
        <taxon>Actinomycetota</taxon>
        <taxon>Actinomycetes</taxon>
        <taxon>Micromonosporales</taxon>
        <taxon>Micromonosporaceae</taxon>
        <taxon>Actinoplanes</taxon>
    </lineage>
</organism>
<evidence type="ECO:0008006" key="4">
    <source>
        <dbReference type="Google" id="ProtNLM"/>
    </source>
</evidence>
<protein>
    <recommendedName>
        <fullName evidence="4">Lipoprotein</fullName>
    </recommendedName>
</protein>
<accession>A0ABM7LPM4</accession>
<evidence type="ECO:0000313" key="3">
    <source>
        <dbReference type="Proteomes" id="UP000676967"/>
    </source>
</evidence>
<dbReference type="PROSITE" id="PS51257">
    <property type="entry name" value="PROKAR_LIPOPROTEIN"/>
    <property type="match status" value="1"/>
</dbReference>
<sequence length="357" mass="37667">MLRAAALLLLVTALTACRSEPRPPPPQHLRAAEARQLTGVHLSPSFRAQWSGPDAVTVVREVDEGETMELIDLASGAIRLSGRMDSTATVLIPADPTAAQIVLVAAGLWDARVYLRPIAGPAWRTGPAVPFPTAAVLDDTGTRLAVLGSGVTVYDLASGHRLSAGDRPAPGPDDDGSFYDSALFTGNTVLTHASAAGHLDKWDVSQSRAVLTRLPCGCRIAYNAIFGAGGRTAGAATMDGTIGLLDTSTGRLVNQVPVTDAKRVLPVAQAVVDDHAVLFQHLAQTAGYSPDPNAGGDVLYSWDATTGAVDRIWQCPHCSITAVRQQAPSRQLLIEATAQPADDPQLWLLRLEWAVRT</sequence>
<reference evidence="2 3" key="1">
    <citation type="submission" date="2020-08" db="EMBL/GenBank/DDBJ databases">
        <title>Whole genome shotgun sequence of Actinoplanes ianthinogenes NBRC 13996.</title>
        <authorList>
            <person name="Komaki H."/>
            <person name="Tamura T."/>
        </authorList>
    </citation>
    <scope>NUCLEOTIDE SEQUENCE [LARGE SCALE GENOMIC DNA]</scope>
    <source>
        <strain evidence="2 3">NBRC 13996</strain>
    </source>
</reference>
<dbReference type="EMBL" id="AP023356">
    <property type="protein sequence ID" value="BCJ41192.1"/>
    <property type="molecule type" value="Genomic_DNA"/>
</dbReference>
<proteinExistence type="predicted"/>
<name>A0ABM7LPM4_9ACTN</name>
<gene>
    <name evidence="2" type="ORF">Aiant_18490</name>
</gene>
<dbReference type="RefSeq" id="WP_189332435.1">
    <property type="nucleotide sequence ID" value="NZ_AP023356.1"/>
</dbReference>
<feature type="chain" id="PRO_5046024387" description="Lipoprotein" evidence="1">
    <location>
        <begin position="19"/>
        <end position="357"/>
    </location>
</feature>
<keyword evidence="3" id="KW-1185">Reference proteome</keyword>
<evidence type="ECO:0000313" key="2">
    <source>
        <dbReference type="EMBL" id="BCJ41192.1"/>
    </source>
</evidence>
<dbReference type="SUPFAM" id="SSF63829">
    <property type="entry name" value="Calcium-dependent phosphotriesterase"/>
    <property type="match status" value="1"/>
</dbReference>